<dbReference type="InterPro" id="IPR043519">
    <property type="entry name" value="NT_sf"/>
</dbReference>
<reference evidence="2 3" key="1">
    <citation type="submission" date="2024-10" db="EMBL/GenBank/DDBJ databases">
        <authorList>
            <person name="Kim D."/>
        </authorList>
    </citation>
    <scope>NUCLEOTIDE SEQUENCE [LARGE SCALE GENOMIC DNA]</scope>
    <source>
        <strain evidence="2">BH-2024</strain>
    </source>
</reference>
<dbReference type="Gene3D" id="3.30.460.10">
    <property type="entry name" value="Beta Polymerase, domain 2"/>
    <property type="match status" value="1"/>
</dbReference>
<comment type="similarity">
    <text evidence="1">Belongs to the Iojap/RsfS family.</text>
</comment>
<evidence type="ECO:0000313" key="3">
    <source>
        <dbReference type="Proteomes" id="UP001620626"/>
    </source>
</evidence>
<name>A0ABD2K786_9BILA</name>
<sequence>MPFVKFMSSRHFSRLNTRLFKEIVKRENKEPIPRIISTASTESTGFEAFDPPEAGVLQKMAAVPKMTNFDLPPVEEYYVIDQEEVGVVVPMVAEKEPYLRDDLVKRPLETLTVDELVDVLRDQRARNITVIQLSDDESNNAKPFVIICSPFNARHGKALMIILRAFLKRNFIIKNHKVEVPERHAVPPRWNVLNMAGTIVHILDEELRLRYDLESLFLGLDCDEEGNSSAASWQVEFRLPASKLIKMPSQLGLVS</sequence>
<keyword evidence="3" id="KW-1185">Reference proteome</keyword>
<evidence type="ECO:0000256" key="1">
    <source>
        <dbReference type="ARBA" id="ARBA00010574"/>
    </source>
</evidence>
<evidence type="ECO:0000313" key="2">
    <source>
        <dbReference type="EMBL" id="KAL3098760.1"/>
    </source>
</evidence>
<dbReference type="EMBL" id="JBICBT010000819">
    <property type="protein sequence ID" value="KAL3098760.1"/>
    <property type="molecule type" value="Genomic_DNA"/>
</dbReference>
<accession>A0ABD2K786</accession>
<dbReference type="InterPro" id="IPR004394">
    <property type="entry name" value="Iojap/RsfS/C7orf30"/>
</dbReference>
<dbReference type="SUPFAM" id="SSF81301">
    <property type="entry name" value="Nucleotidyltransferase"/>
    <property type="match status" value="1"/>
</dbReference>
<proteinExistence type="inferred from homology"/>
<protein>
    <submittedName>
        <fullName evidence="2">Uncharacterized protein</fullName>
    </submittedName>
</protein>
<dbReference type="PANTHER" id="PTHR21043:SF0">
    <property type="entry name" value="MITOCHONDRIAL ASSEMBLY OF RIBOSOMAL LARGE SUBUNIT PROTEIN 1"/>
    <property type="match status" value="1"/>
</dbReference>
<organism evidence="2 3">
    <name type="scientific">Heterodera trifolii</name>
    <dbReference type="NCBI Taxonomy" id="157864"/>
    <lineage>
        <taxon>Eukaryota</taxon>
        <taxon>Metazoa</taxon>
        <taxon>Ecdysozoa</taxon>
        <taxon>Nematoda</taxon>
        <taxon>Chromadorea</taxon>
        <taxon>Rhabditida</taxon>
        <taxon>Tylenchina</taxon>
        <taxon>Tylenchomorpha</taxon>
        <taxon>Tylenchoidea</taxon>
        <taxon>Heteroderidae</taxon>
        <taxon>Heteroderinae</taxon>
        <taxon>Heterodera</taxon>
    </lineage>
</organism>
<gene>
    <name evidence="2" type="ORF">niasHT_024514</name>
</gene>
<comment type="caution">
    <text evidence="2">The sequence shown here is derived from an EMBL/GenBank/DDBJ whole genome shotgun (WGS) entry which is preliminary data.</text>
</comment>
<dbReference type="PANTHER" id="PTHR21043">
    <property type="entry name" value="IOJAP SUPERFAMILY ORTHOLOG"/>
    <property type="match status" value="1"/>
</dbReference>
<dbReference type="AlphaFoldDB" id="A0ABD2K786"/>
<dbReference type="Pfam" id="PF02410">
    <property type="entry name" value="RsfS"/>
    <property type="match status" value="1"/>
</dbReference>
<dbReference type="Proteomes" id="UP001620626">
    <property type="component" value="Unassembled WGS sequence"/>
</dbReference>